<evidence type="ECO:0000313" key="2">
    <source>
        <dbReference type="EMBL" id="SUA74781.1"/>
    </source>
</evidence>
<feature type="domain" description="Amidase" evidence="1">
    <location>
        <begin position="47"/>
        <end position="480"/>
    </location>
</feature>
<dbReference type="PANTHER" id="PTHR43372:SF4">
    <property type="entry name" value="FATTY-ACID AMIDE HYDROLASE 2"/>
    <property type="match status" value="1"/>
</dbReference>
<dbReference type="STRING" id="93220.A6P55_23525"/>
<organism evidence="2 3">
    <name type="scientific">Pandoraea pnomenusa</name>
    <dbReference type="NCBI Taxonomy" id="93220"/>
    <lineage>
        <taxon>Bacteria</taxon>
        <taxon>Pseudomonadati</taxon>
        <taxon>Pseudomonadota</taxon>
        <taxon>Betaproteobacteria</taxon>
        <taxon>Burkholderiales</taxon>
        <taxon>Burkholderiaceae</taxon>
        <taxon>Pandoraea</taxon>
    </lineage>
</organism>
<dbReference type="NCBIfam" id="NF004816">
    <property type="entry name" value="PRK06170.1"/>
    <property type="match status" value="1"/>
</dbReference>
<protein>
    <submittedName>
        <fullName evidence="2">Glutamyl-tRNA(Gln) amidotransferase subunit A</fullName>
        <ecNumber evidence="2">6.3.5.-</ecNumber>
    </submittedName>
</protein>
<dbReference type="AlphaFoldDB" id="A0A378YE45"/>
<dbReference type="Proteomes" id="UP000254573">
    <property type="component" value="Unassembled WGS sequence"/>
</dbReference>
<dbReference type="EC" id="6.3.5.-" evidence="2"/>
<dbReference type="Pfam" id="PF01425">
    <property type="entry name" value="Amidase"/>
    <property type="match status" value="1"/>
</dbReference>
<gene>
    <name evidence="2" type="primary">gatA_2</name>
    <name evidence="2" type="ORF">NCTC13160_00493</name>
</gene>
<dbReference type="Gene3D" id="3.90.1300.10">
    <property type="entry name" value="Amidase signature (AS) domain"/>
    <property type="match status" value="1"/>
</dbReference>
<dbReference type="GO" id="GO:0016740">
    <property type="term" value="F:transferase activity"/>
    <property type="evidence" value="ECO:0007669"/>
    <property type="project" value="UniProtKB-KW"/>
</dbReference>
<keyword evidence="2" id="KW-0808">Transferase</keyword>
<reference evidence="2 3" key="1">
    <citation type="submission" date="2018-06" db="EMBL/GenBank/DDBJ databases">
        <authorList>
            <consortium name="Pathogen Informatics"/>
            <person name="Doyle S."/>
        </authorList>
    </citation>
    <scope>NUCLEOTIDE SEQUENCE [LARGE SCALE GENOMIC DNA]</scope>
    <source>
        <strain evidence="2 3">NCTC13160</strain>
    </source>
</reference>
<dbReference type="PIRSF" id="PIRSF001221">
    <property type="entry name" value="Amidase_fungi"/>
    <property type="match status" value="1"/>
</dbReference>
<dbReference type="SUPFAM" id="SSF75304">
    <property type="entry name" value="Amidase signature (AS) enzymes"/>
    <property type="match status" value="1"/>
</dbReference>
<dbReference type="EMBL" id="UGSG01000001">
    <property type="protein sequence ID" value="SUA74781.1"/>
    <property type="molecule type" value="Genomic_DNA"/>
</dbReference>
<accession>A0A378YE45</accession>
<dbReference type="GO" id="GO:0016874">
    <property type="term" value="F:ligase activity"/>
    <property type="evidence" value="ECO:0007669"/>
    <property type="project" value="UniProtKB-KW"/>
</dbReference>
<dbReference type="RefSeq" id="WP_038617578.1">
    <property type="nucleotide sequence ID" value="NZ_CP009553.3"/>
</dbReference>
<evidence type="ECO:0000259" key="1">
    <source>
        <dbReference type="Pfam" id="PF01425"/>
    </source>
</evidence>
<dbReference type="InterPro" id="IPR036928">
    <property type="entry name" value="AS_sf"/>
</dbReference>
<evidence type="ECO:0000313" key="3">
    <source>
        <dbReference type="Proteomes" id="UP000254573"/>
    </source>
</evidence>
<name>A0A378YE45_9BURK</name>
<keyword evidence="2" id="KW-0436">Ligase</keyword>
<proteinExistence type="predicted"/>
<dbReference type="GO" id="GO:0012505">
    <property type="term" value="C:endomembrane system"/>
    <property type="evidence" value="ECO:0007669"/>
    <property type="project" value="TreeGrafter"/>
</dbReference>
<dbReference type="PANTHER" id="PTHR43372">
    <property type="entry name" value="FATTY-ACID AMIDE HYDROLASE"/>
    <property type="match status" value="1"/>
</dbReference>
<sequence length="501" mass="53647">MTNPTVEMLGDDIGSPKSSDTTPWQYATVSAAQAALRRREVTSESLVAACEAAWRRSNPALNAIVVSDFARARETASRRDAELRAGLVRGPLHGVPFTIKESFDVKDWPTTVGDPAFANNIAGRHASVVQRLTDAGAVLLGKTNVPLWLRDWQSYNEVYGTTRNPHDLLRTPGGSSGGSAAAVSSGMAFFDVGSDIGSSIRNPAHYCGIFSHKSTHGLVPLDGHGLPGGVTFPDINVAGPLARSAADLEAVLSAIAGPSAEAACAVRFELPRCHATDLREIRFGILPNHPIAEVDAEVEQCLVSLGQDLERRGARVLWNARPSLDAAELMRVYTLMLRASTCGYLGDDAFASAIAAAQQTPADDTRYASLQYVGAVMRHRDWLRLQPLRERFAAAWRELFERVDVLLCPVAATPAFVLNEAGAPWQRTLDVNGRAQPLTTQLFWAGHSGLCGLPSSVAPAGRTAQGLPVGVQIVAPLYHDLRSIHVARLLEAAGYAFVPPA</sequence>
<dbReference type="InterPro" id="IPR023631">
    <property type="entry name" value="Amidase_dom"/>
</dbReference>
<dbReference type="KEGG" id="ppnm:LV28_02475"/>
<dbReference type="InterPro" id="IPR052739">
    <property type="entry name" value="FAAH2"/>
</dbReference>
<dbReference type="OrthoDB" id="8576090at2"/>